<dbReference type="InParanoid" id="F0XPT3"/>
<dbReference type="HOGENOM" id="CLU_021861_1_0_1"/>
<feature type="region of interest" description="Disordered" evidence="3">
    <location>
        <begin position="471"/>
        <end position="494"/>
    </location>
</feature>
<dbReference type="eggNOG" id="ENOG502S9FS">
    <property type="taxonomic scope" value="Eukaryota"/>
</dbReference>
<dbReference type="SMART" id="SM00674">
    <property type="entry name" value="CENPB"/>
    <property type="match status" value="1"/>
</dbReference>
<organism evidence="6">
    <name type="scientific">Grosmannia clavigera (strain kw1407 / UAMH 11150)</name>
    <name type="common">Blue stain fungus</name>
    <name type="synonym">Graphiocladiella clavigera</name>
    <dbReference type="NCBI Taxonomy" id="655863"/>
    <lineage>
        <taxon>Eukaryota</taxon>
        <taxon>Fungi</taxon>
        <taxon>Dikarya</taxon>
        <taxon>Ascomycota</taxon>
        <taxon>Pezizomycotina</taxon>
        <taxon>Sordariomycetes</taxon>
        <taxon>Sordariomycetidae</taxon>
        <taxon>Ophiostomatales</taxon>
        <taxon>Ophiostomataceae</taxon>
        <taxon>Leptographium</taxon>
    </lineage>
</organism>
<dbReference type="EMBL" id="GL629801">
    <property type="protein sequence ID" value="EFX00523.1"/>
    <property type="molecule type" value="Genomic_DNA"/>
</dbReference>
<evidence type="ECO:0000259" key="4">
    <source>
        <dbReference type="PROSITE" id="PS51253"/>
    </source>
</evidence>
<keyword evidence="2" id="KW-0539">Nucleus</keyword>
<dbReference type="AlphaFoldDB" id="F0XPT3"/>
<dbReference type="GO" id="GO:0003677">
    <property type="term" value="F:DNA binding"/>
    <property type="evidence" value="ECO:0007669"/>
    <property type="project" value="UniProtKB-KW"/>
</dbReference>
<dbReference type="Gene3D" id="1.10.10.60">
    <property type="entry name" value="Homeodomain-like"/>
    <property type="match status" value="2"/>
</dbReference>
<gene>
    <name evidence="5" type="ORF">CMQ_7525</name>
</gene>
<dbReference type="InterPro" id="IPR050863">
    <property type="entry name" value="CenT-Element_Derived"/>
</dbReference>
<protein>
    <recommendedName>
        <fullName evidence="4">HTH CENPB-type domain-containing protein</fullName>
    </recommendedName>
</protein>
<dbReference type="OrthoDB" id="9909311at2759"/>
<dbReference type="InterPro" id="IPR007889">
    <property type="entry name" value="HTH_Psq"/>
</dbReference>
<sequence>MSDHQNHHQQEVPIIAQPVPHHHHLPQLPMLMVPSNPTWPSMLTNPGGNYPSTAPSTISSASHGRQSIGIPVRRAMKPNEKEGKPTPRRMLTDDDRRRMCKYADMNPGVKQSDIGNLFGVERSTVSKVLRNKEKYFNKEDRSKSPHKKAKGKLPDIERALSNWVRNAQKTGTPMTDDAIQEKFRFFATSTGNPDTVLKASSSSWLEKFKQKNGIGAGRLLRRASETNIPDRRLDAAVARAIESPSLTPPSPSPLSASRSDDEREAVSTGAAAGNYLGFSQDSSPNTGHAGHSGMGLGSGLTMGLGMAVGSYKHGNNQSTTSLSSVFTETPVSSFSGGAMSPTMSFTFSPDSNVGSFLPHDSMGPPGSSNFQRPRSQTLPALNLDYLNQPQNDTHSQNIHDASAVSMPESMTPKYHLHHVPSSAPSSAVESPMTEMSATSYGIESNVVSPQLRRSSSSNSLMMAIPRSAGGIGGSTMGSHMSGGSSPSSPTQEDAQRAAETLLSFIQSVPSNFDNNDYMALLRLSEKLRSHHHQQHIAKATAAAQGMGGLTRIPEGDVEMASDLSHSKLGTTMTA</sequence>
<evidence type="ECO:0000256" key="3">
    <source>
        <dbReference type="SAM" id="MobiDB-lite"/>
    </source>
</evidence>
<dbReference type="SUPFAM" id="SSF46689">
    <property type="entry name" value="Homeodomain-like"/>
    <property type="match status" value="2"/>
</dbReference>
<dbReference type="PANTHER" id="PTHR19303:SF70">
    <property type="entry name" value="HTH CENPB-TYPE DOMAIN-CONTAINING PROTEIN"/>
    <property type="match status" value="1"/>
</dbReference>
<evidence type="ECO:0000313" key="5">
    <source>
        <dbReference type="EMBL" id="EFX00523.1"/>
    </source>
</evidence>
<dbReference type="Pfam" id="PF03221">
    <property type="entry name" value="HTH_Tnp_Tc5"/>
    <property type="match status" value="1"/>
</dbReference>
<proteinExistence type="predicted"/>
<name>F0XPT3_GROCL</name>
<feature type="domain" description="HTH CENPB-type" evidence="4">
    <location>
        <begin position="144"/>
        <end position="218"/>
    </location>
</feature>
<evidence type="ECO:0000256" key="2">
    <source>
        <dbReference type="ARBA" id="ARBA00023242"/>
    </source>
</evidence>
<dbReference type="PANTHER" id="PTHR19303">
    <property type="entry name" value="TRANSPOSON"/>
    <property type="match status" value="1"/>
</dbReference>
<dbReference type="GO" id="GO:0005634">
    <property type="term" value="C:nucleus"/>
    <property type="evidence" value="ECO:0007669"/>
    <property type="project" value="TreeGrafter"/>
</dbReference>
<dbReference type="InterPro" id="IPR006600">
    <property type="entry name" value="HTH_CenpB_DNA-bd_dom"/>
</dbReference>
<evidence type="ECO:0000313" key="6">
    <source>
        <dbReference type="Proteomes" id="UP000007796"/>
    </source>
</evidence>
<dbReference type="GeneID" id="25981079"/>
<dbReference type="STRING" id="655863.F0XPT3"/>
<reference evidence="5 6" key="1">
    <citation type="journal article" date="2011" name="Proc. Natl. Acad. Sci. U.S.A.">
        <title>Genome and transcriptome analyses of the mountain pine beetle-fungal symbiont Grosmannia clavigera, a lodgepole pine pathogen.</title>
        <authorList>
            <person name="DiGuistini S."/>
            <person name="Wang Y."/>
            <person name="Liao N.Y."/>
            <person name="Taylor G."/>
            <person name="Tanguay P."/>
            <person name="Feau N."/>
            <person name="Henrissat B."/>
            <person name="Chan S.K."/>
            <person name="Hesse-Orce U."/>
            <person name="Alamouti S.M."/>
            <person name="Tsui C.K.M."/>
            <person name="Docking R.T."/>
            <person name="Levasseur A."/>
            <person name="Haridas S."/>
            <person name="Robertson G."/>
            <person name="Birol I."/>
            <person name="Holt R.A."/>
            <person name="Marra M.A."/>
            <person name="Hamelin R.C."/>
            <person name="Hirst M."/>
            <person name="Jones S.J.M."/>
            <person name="Bohlmann J."/>
            <person name="Breuil C."/>
        </authorList>
    </citation>
    <scope>NUCLEOTIDE SEQUENCE [LARGE SCALE GENOMIC DNA]</scope>
    <source>
        <strain evidence="6">kw1407 / UAMH 11150</strain>
    </source>
</reference>
<feature type="region of interest" description="Disordered" evidence="3">
    <location>
        <begin position="241"/>
        <end position="294"/>
    </location>
</feature>
<feature type="compositionally biased region" description="Low complexity" evidence="3">
    <location>
        <begin position="476"/>
        <end position="490"/>
    </location>
</feature>
<dbReference type="RefSeq" id="XP_014170005.1">
    <property type="nucleotide sequence ID" value="XM_014314530.1"/>
</dbReference>
<evidence type="ECO:0000256" key="1">
    <source>
        <dbReference type="ARBA" id="ARBA00023125"/>
    </source>
</evidence>
<keyword evidence="1" id="KW-0238">DNA-binding</keyword>
<keyword evidence="6" id="KW-1185">Reference proteome</keyword>
<dbReference type="Pfam" id="PF04218">
    <property type="entry name" value="CENP-B_N"/>
    <property type="match status" value="1"/>
</dbReference>
<dbReference type="Proteomes" id="UP000007796">
    <property type="component" value="Unassembled WGS sequence"/>
</dbReference>
<accession>F0XPT3</accession>
<dbReference type="PROSITE" id="PS51253">
    <property type="entry name" value="HTH_CENPB"/>
    <property type="match status" value="1"/>
</dbReference>
<dbReference type="InterPro" id="IPR009057">
    <property type="entry name" value="Homeodomain-like_sf"/>
</dbReference>